<keyword evidence="1" id="KW-0812">Transmembrane</keyword>
<evidence type="ECO:0000313" key="3">
    <source>
        <dbReference type="Proteomes" id="UP000475862"/>
    </source>
</evidence>
<dbReference type="AlphaFoldDB" id="A0A6G0TYC9"/>
<comment type="caution">
    <text evidence="2">The sequence shown here is derived from an EMBL/GenBank/DDBJ whole genome shotgun (WGS) entry which is preliminary data.</text>
</comment>
<sequence length="213" mass="24381">MNSNVKRATKNSVVANCPFRHILENPTKSRESCLIHLYICSILCDHKQSITCIILKNKNNQNQTIMSYKHLEKSGEKIFEVSGRGWDPRDNFQSNRSVKAVSSSSLVTGLESRNLSSVIYFIITNIIFCVGQALFPIKLRNLKEGILYFICVTKVYVNVVNKYHLDYCYLKQALLNQEIVRNDLKSKDLTLDPYILPNISGILLVEYLNIDCI</sequence>
<accession>A0A6G0TYC9</accession>
<dbReference type="Proteomes" id="UP000475862">
    <property type="component" value="Unassembled WGS sequence"/>
</dbReference>
<dbReference type="EMBL" id="VYZN01000013">
    <property type="protein sequence ID" value="KAE9540820.1"/>
    <property type="molecule type" value="Genomic_DNA"/>
</dbReference>
<keyword evidence="1" id="KW-0472">Membrane</keyword>
<protein>
    <submittedName>
        <fullName evidence="2">Uncharacterized protein</fullName>
    </submittedName>
</protein>
<organism evidence="2 3">
    <name type="scientific">Aphis glycines</name>
    <name type="common">Soybean aphid</name>
    <dbReference type="NCBI Taxonomy" id="307491"/>
    <lineage>
        <taxon>Eukaryota</taxon>
        <taxon>Metazoa</taxon>
        <taxon>Ecdysozoa</taxon>
        <taxon>Arthropoda</taxon>
        <taxon>Hexapoda</taxon>
        <taxon>Insecta</taxon>
        <taxon>Pterygota</taxon>
        <taxon>Neoptera</taxon>
        <taxon>Paraneoptera</taxon>
        <taxon>Hemiptera</taxon>
        <taxon>Sternorrhyncha</taxon>
        <taxon>Aphidomorpha</taxon>
        <taxon>Aphidoidea</taxon>
        <taxon>Aphididae</taxon>
        <taxon>Aphidini</taxon>
        <taxon>Aphis</taxon>
        <taxon>Aphis</taxon>
    </lineage>
</organism>
<evidence type="ECO:0000313" key="2">
    <source>
        <dbReference type="EMBL" id="KAE9540820.1"/>
    </source>
</evidence>
<name>A0A6G0TYC9_APHGL</name>
<keyword evidence="3" id="KW-1185">Reference proteome</keyword>
<evidence type="ECO:0000256" key="1">
    <source>
        <dbReference type="SAM" id="Phobius"/>
    </source>
</evidence>
<feature type="transmembrane region" description="Helical" evidence="1">
    <location>
        <begin position="118"/>
        <end position="137"/>
    </location>
</feature>
<gene>
    <name evidence="2" type="ORF">AGLY_004065</name>
</gene>
<proteinExistence type="predicted"/>
<keyword evidence="1" id="KW-1133">Transmembrane helix</keyword>
<reference evidence="2 3" key="1">
    <citation type="submission" date="2019-08" db="EMBL/GenBank/DDBJ databases">
        <title>The genome of the soybean aphid Biotype 1, its phylome, world population structure and adaptation to the North American continent.</title>
        <authorList>
            <person name="Giordano R."/>
            <person name="Donthu R.K."/>
            <person name="Hernandez A.G."/>
            <person name="Wright C.L."/>
            <person name="Zimin A.V."/>
        </authorList>
    </citation>
    <scope>NUCLEOTIDE SEQUENCE [LARGE SCALE GENOMIC DNA]</scope>
    <source>
        <tissue evidence="2">Whole aphids</tissue>
    </source>
</reference>